<evidence type="ECO:0000313" key="3">
    <source>
        <dbReference type="Proteomes" id="UP001147700"/>
    </source>
</evidence>
<dbReference type="RefSeq" id="WP_202954952.1">
    <property type="nucleotide sequence ID" value="NZ_JAPCID010000021.1"/>
</dbReference>
<evidence type="ECO:0000313" key="2">
    <source>
        <dbReference type="EMBL" id="MDA0139089.1"/>
    </source>
</evidence>
<sequence length="74" mass="8051">MSSAAKVVAVIALIVLLNVALRFVDLPSVDLSLPDIDVPDWLQWVNRAKNVVVIGLLAAVVIGAVVKEMHRDRH</sequence>
<proteinExistence type="predicted"/>
<keyword evidence="1" id="KW-0812">Transmembrane</keyword>
<comment type="caution">
    <text evidence="2">The sequence shown here is derived from an EMBL/GenBank/DDBJ whole genome shotgun (WGS) entry which is preliminary data.</text>
</comment>
<organism evidence="2 3">
    <name type="scientific">Solirubrobacter deserti</name>
    <dbReference type="NCBI Taxonomy" id="2282478"/>
    <lineage>
        <taxon>Bacteria</taxon>
        <taxon>Bacillati</taxon>
        <taxon>Actinomycetota</taxon>
        <taxon>Thermoleophilia</taxon>
        <taxon>Solirubrobacterales</taxon>
        <taxon>Solirubrobacteraceae</taxon>
        <taxon>Solirubrobacter</taxon>
    </lineage>
</organism>
<feature type="transmembrane region" description="Helical" evidence="1">
    <location>
        <begin position="46"/>
        <end position="66"/>
    </location>
</feature>
<gene>
    <name evidence="2" type="ORF">OJ962_16430</name>
</gene>
<evidence type="ECO:0000256" key="1">
    <source>
        <dbReference type="SAM" id="Phobius"/>
    </source>
</evidence>
<dbReference type="Proteomes" id="UP001147700">
    <property type="component" value="Unassembled WGS sequence"/>
</dbReference>
<keyword evidence="1" id="KW-1133">Transmembrane helix</keyword>
<keyword evidence="3" id="KW-1185">Reference proteome</keyword>
<protein>
    <submittedName>
        <fullName evidence="2">Uncharacterized protein</fullName>
    </submittedName>
</protein>
<name>A0ABT4RKM7_9ACTN</name>
<reference evidence="2" key="1">
    <citation type="submission" date="2022-10" db="EMBL/GenBank/DDBJ databases">
        <title>The WGS of Solirubrobacter sp. CPCC 204708.</title>
        <authorList>
            <person name="Jiang Z."/>
        </authorList>
    </citation>
    <scope>NUCLEOTIDE SEQUENCE</scope>
    <source>
        <strain evidence="2">CPCC 204708</strain>
    </source>
</reference>
<accession>A0ABT4RKM7</accession>
<dbReference type="EMBL" id="JAPCID010000021">
    <property type="protein sequence ID" value="MDA0139089.1"/>
    <property type="molecule type" value="Genomic_DNA"/>
</dbReference>
<keyword evidence="1" id="KW-0472">Membrane</keyword>